<dbReference type="PROSITE" id="PS01184">
    <property type="entry name" value="UBIE_2"/>
    <property type="match status" value="1"/>
</dbReference>
<evidence type="ECO:0000256" key="3">
    <source>
        <dbReference type="ARBA" id="ARBA00022691"/>
    </source>
</evidence>
<evidence type="ECO:0000313" key="6">
    <source>
        <dbReference type="Proteomes" id="UP001233271"/>
    </source>
</evidence>
<gene>
    <name evidence="5" type="ORF">CcaverHIS019_0113280</name>
</gene>
<dbReference type="RefSeq" id="XP_060453876.1">
    <property type="nucleotide sequence ID" value="XM_060596932.1"/>
</dbReference>
<name>A0AA48L0S7_9TREE</name>
<accession>A0AA48L0S7</accession>
<keyword evidence="2" id="KW-0808">Transferase</keyword>
<dbReference type="InterPro" id="IPR023576">
    <property type="entry name" value="UbiE/COQ5_MeTrFase_CS"/>
</dbReference>
<keyword evidence="3" id="KW-0949">S-adenosyl-L-methionine</keyword>
<dbReference type="InterPro" id="IPR029063">
    <property type="entry name" value="SAM-dependent_MTases_sf"/>
</dbReference>
<keyword evidence="1" id="KW-0489">Methyltransferase</keyword>
<dbReference type="Proteomes" id="UP001233271">
    <property type="component" value="Chromosome 1"/>
</dbReference>
<dbReference type="AlphaFoldDB" id="A0AA48L0S7"/>
<evidence type="ECO:0000256" key="2">
    <source>
        <dbReference type="ARBA" id="ARBA00022679"/>
    </source>
</evidence>
<dbReference type="SUPFAM" id="SSF53335">
    <property type="entry name" value="S-adenosyl-L-methionine-dependent methyltransferases"/>
    <property type="match status" value="1"/>
</dbReference>
<keyword evidence="6" id="KW-1185">Reference proteome</keyword>
<evidence type="ECO:0000256" key="1">
    <source>
        <dbReference type="ARBA" id="ARBA00022603"/>
    </source>
</evidence>
<reference evidence="5" key="1">
    <citation type="journal article" date="2023" name="BMC Genomics">
        <title>Chromosome-level genome assemblies of Cutaneotrichosporon spp. (Trichosporonales, Basidiomycota) reveal imbalanced evolution between nucleotide sequences and chromosome synteny.</title>
        <authorList>
            <person name="Kobayashi Y."/>
            <person name="Kayamori A."/>
            <person name="Aoki K."/>
            <person name="Shiwa Y."/>
            <person name="Matsutani M."/>
            <person name="Fujita N."/>
            <person name="Sugita T."/>
            <person name="Iwasaki W."/>
            <person name="Tanaka N."/>
            <person name="Takashima M."/>
        </authorList>
    </citation>
    <scope>NUCLEOTIDE SEQUENCE</scope>
    <source>
        <strain evidence="5">HIS019</strain>
    </source>
</reference>
<evidence type="ECO:0000313" key="5">
    <source>
        <dbReference type="EMBL" id="BEI88610.1"/>
    </source>
</evidence>
<feature type="domain" description="Methyltransferase" evidence="4">
    <location>
        <begin position="14"/>
        <end position="109"/>
    </location>
</feature>
<dbReference type="Pfam" id="PF13649">
    <property type="entry name" value="Methyltransf_25"/>
    <property type="match status" value="1"/>
</dbReference>
<evidence type="ECO:0000259" key="4">
    <source>
        <dbReference type="Pfam" id="PF13649"/>
    </source>
</evidence>
<dbReference type="Gene3D" id="3.40.50.150">
    <property type="entry name" value="Vaccinia Virus protein VP39"/>
    <property type="match status" value="1"/>
</dbReference>
<protein>
    <recommendedName>
        <fullName evidence="4">Methyltransferase domain-containing protein</fullName>
    </recommendedName>
</protein>
<dbReference type="GO" id="GO:0032259">
    <property type="term" value="P:methylation"/>
    <property type="evidence" value="ECO:0007669"/>
    <property type="project" value="UniProtKB-KW"/>
</dbReference>
<sequence length="177" mass="19046">MVVDPREEPAYGVLDAGSAANKGMVLVRLGRTGPAIGVDSFETNLPNTVVRNVLRAGANVHLYQSAWNALPFANASFTLAAATLESHSPRLSQRSQSLGELARVLKPGGTLLLLDRSSAPSAEAAIQRFRRERWTISDRLRVLGTYLYDFIITNPVGLRNPMCMVGCSAGTAMHLAP</sequence>
<dbReference type="GeneID" id="85492481"/>
<dbReference type="InterPro" id="IPR041698">
    <property type="entry name" value="Methyltransf_25"/>
</dbReference>
<organism evidence="5 6">
    <name type="scientific">Cutaneotrichosporon cavernicola</name>
    <dbReference type="NCBI Taxonomy" id="279322"/>
    <lineage>
        <taxon>Eukaryota</taxon>
        <taxon>Fungi</taxon>
        <taxon>Dikarya</taxon>
        <taxon>Basidiomycota</taxon>
        <taxon>Agaricomycotina</taxon>
        <taxon>Tremellomycetes</taxon>
        <taxon>Trichosporonales</taxon>
        <taxon>Trichosporonaceae</taxon>
        <taxon>Cutaneotrichosporon</taxon>
    </lineage>
</organism>
<dbReference type="GO" id="GO:0008168">
    <property type="term" value="F:methyltransferase activity"/>
    <property type="evidence" value="ECO:0007669"/>
    <property type="project" value="UniProtKB-KW"/>
</dbReference>
<proteinExistence type="predicted"/>
<dbReference type="EMBL" id="AP028212">
    <property type="protein sequence ID" value="BEI88610.1"/>
    <property type="molecule type" value="Genomic_DNA"/>
</dbReference>
<dbReference type="KEGG" id="ccac:CcaHIS019_0113280"/>